<evidence type="ECO:0000313" key="2">
    <source>
        <dbReference type="EMBL" id="WZF90474.1"/>
    </source>
</evidence>
<accession>A0ABZ2W748</accession>
<protein>
    <submittedName>
        <fullName evidence="2">ImmA/IrrE family metallo-endopeptidase</fullName>
    </submittedName>
</protein>
<keyword evidence="3" id="KW-1185">Reference proteome</keyword>
<feature type="domain" description="IrrE N-terminal-like" evidence="1">
    <location>
        <begin position="252"/>
        <end position="345"/>
    </location>
</feature>
<dbReference type="Gene3D" id="1.10.10.2910">
    <property type="match status" value="1"/>
</dbReference>
<dbReference type="RefSeq" id="WP_117618357.1">
    <property type="nucleotide sequence ID" value="NZ_CP101118.1"/>
</dbReference>
<evidence type="ECO:0000259" key="1">
    <source>
        <dbReference type="Pfam" id="PF06114"/>
    </source>
</evidence>
<dbReference type="EMBL" id="CP101118">
    <property type="protein sequence ID" value="WZF90474.1"/>
    <property type="molecule type" value="Genomic_DNA"/>
</dbReference>
<dbReference type="PANTHER" id="PTHR40455">
    <property type="entry name" value="ANTITOXIN HIGA"/>
    <property type="match status" value="1"/>
</dbReference>
<gene>
    <name evidence="2" type="ORF">NLK58_09920</name>
</gene>
<sequence>MDHLKIIKTPEEHEAALERLMVLMDAGPLEGSPEADELEVLAMLIEQYEQRQFPIDLPDPVTAIRFRMDQQGLKNKDLIPFIGSASKVSEVLNGNRPLSLNMIRRLNHGLGIPADILIQEPVQETASEKNVDWQAFPLAVMLKRGYFEGFEGSLQELKEYAAEWLTRLFSGVRGGFELEPAMLRTAAHLRTNDKVSDRYALWAWQARVLQKAAEQQLPGSYKKGTVTLEWMRNLTRLSWSGKGPELAREYLERSGIHLVIEPHLPKTYLDGAACVAANGNPVIALTLRYNRLDNFWFTLMHELAHVALHLDGNEAWFIDNLDAETEDDQEQQADALAQSALLPDSVNYRSITLAASVRKLANELNIAPAIIAGRVRHETGNHRLFGSAFREKVGTELEC</sequence>
<dbReference type="PANTHER" id="PTHR40455:SF1">
    <property type="entry name" value="ANTITOXIN HIGA"/>
    <property type="match status" value="1"/>
</dbReference>
<dbReference type="Proteomes" id="UP001475781">
    <property type="component" value="Chromosome"/>
</dbReference>
<name>A0ABZ2W748_9GAMM</name>
<evidence type="ECO:0000313" key="3">
    <source>
        <dbReference type="Proteomes" id="UP001475781"/>
    </source>
</evidence>
<reference evidence="2 3" key="1">
    <citation type="submission" date="2022-07" db="EMBL/GenBank/DDBJ databases">
        <title>A copper resistant bacterium isolated from sediment samples of deep sea hydrothermal areas.</title>
        <authorList>
            <person name="Zeng X."/>
        </authorList>
    </citation>
    <scope>NUCLEOTIDE SEQUENCE [LARGE SCALE GENOMIC DNA]</scope>
    <source>
        <strain evidence="3">CuT 6</strain>
    </source>
</reference>
<dbReference type="InterPro" id="IPR039060">
    <property type="entry name" value="Antitox_HigA"/>
</dbReference>
<proteinExistence type="predicted"/>
<dbReference type="Pfam" id="PF06114">
    <property type="entry name" value="Peptidase_M78"/>
    <property type="match status" value="1"/>
</dbReference>
<organism evidence="2 3">
    <name type="scientific">Marinobacter metalliresistant</name>
    <dbReference type="NCBI Taxonomy" id="2961995"/>
    <lineage>
        <taxon>Bacteria</taxon>
        <taxon>Pseudomonadati</taxon>
        <taxon>Pseudomonadota</taxon>
        <taxon>Gammaproteobacteria</taxon>
        <taxon>Pseudomonadales</taxon>
        <taxon>Marinobacteraceae</taxon>
        <taxon>Marinobacter</taxon>
    </lineage>
</organism>
<dbReference type="InterPro" id="IPR010359">
    <property type="entry name" value="IrrE_HExxH"/>
</dbReference>